<comment type="caution">
    <text evidence="15">The sequence shown here is derived from an EMBL/GenBank/DDBJ whole genome shotgun (WGS) entry which is preliminary data.</text>
</comment>
<keyword evidence="4" id="KW-0288">FMN</keyword>
<keyword evidence="3" id="KW-0285">Flavoprotein</keyword>
<keyword evidence="9" id="KW-0067">ATP-binding</keyword>
<evidence type="ECO:0000256" key="6">
    <source>
        <dbReference type="ARBA" id="ARBA00022695"/>
    </source>
</evidence>
<evidence type="ECO:0000256" key="7">
    <source>
        <dbReference type="ARBA" id="ARBA00022741"/>
    </source>
</evidence>
<dbReference type="InterPro" id="IPR036425">
    <property type="entry name" value="MoaB/Mog-like_dom_sf"/>
</dbReference>
<keyword evidence="8" id="KW-0274">FAD</keyword>
<dbReference type="Proteomes" id="UP000626092">
    <property type="component" value="Unassembled WGS sequence"/>
</dbReference>
<evidence type="ECO:0000259" key="13">
    <source>
        <dbReference type="Pfam" id="PF01507"/>
    </source>
</evidence>
<dbReference type="PANTHER" id="PTHR23293:SF9">
    <property type="entry name" value="FAD SYNTHASE"/>
    <property type="match status" value="1"/>
</dbReference>
<dbReference type="GO" id="GO:0006747">
    <property type="term" value="P:FAD biosynthetic process"/>
    <property type="evidence" value="ECO:0007669"/>
    <property type="project" value="TreeGrafter"/>
</dbReference>
<dbReference type="InterPro" id="IPR056596">
    <property type="entry name" value="FLAD1_M"/>
</dbReference>
<evidence type="ECO:0000256" key="2">
    <source>
        <dbReference type="ARBA" id="ARBA00012393"/>
    </source>
</evidence>
<dbReference type="CDD" id="cd23948">
    <property type="entry name" value="FAD_synthase"/>
    <property type="match status" value="1"/>
</dbReference>
<evidence type="ECO:0000256" key="1">
    <source>
        <dbReference type="ARBA" id="ARBA00004726"/>
    </source>
</evidence>
<gene>
    <name evidence="15" type="ORF">RHSIM_Rhsim03G0090600</name>
</gene>
<protein>
    <recommendedName>
        <fullName evidence="2">FAD synthase</fullName>
        <ecNumber evidence="2">2.7.7.2</ecNumber>
    </recommendedName>
    <alternativeName>
        <fullName evidence="10">FAD pyrophosphorylase</fullName>
    </alternativeName>
    <alternativeName>
        <fullName evidence="11">FMN adenylyltransferase</fullName>
    </alternativeName>
</protein>
<evidence type="ECO:0000259" key="14">
    <source>
        <dbReference type="Pfam" id="PF24102"/>
    </source>
</evidence>
<evidence type="ECO:0000256" key="5">
    <source>
        <dbReference type="ARBA" id="ARBA00022679"/>
    </source>
</evidence>
<dbReference type="Gene3D" id="3.40.980.10">
    <property type="entry name" value="MoaB/Mog-like domain"/>
    <property type="match status" value="2"/>
</dbReference>
<dbReference type="Pfam" id="PF24102">
    <property type="entry name" value="FLAD1_M"/>
    <property type="match status" value="1"/>
</dbReference>
<feature type="domain" description="Phosphoadenosine phosphosulphate reductase" evidence="13">
    <location>
        <begin position="204"/>
        <end position="371"/>
    </location>
</feature>
<dbReference type="AlphaFoldDB" id="A0A834H656"/>
<evidence type="ECO:0000256" key="9">
    <source>
        <dbReference type="ARBA" id="ARBA00022840"/>
    </source>
</evidence>
<comment type="catalytic activity">
    <reaction evidence="12">
        <text>FMN + ATP + H(+) = FAD + diphosphate</text>
        <dbReference type="Rhea" id="RHEA:17237"/>
        <dbReference type="ChEBI" id="CHEBI:15378"/>
        <dbReference type="ChEBI" id="CHEBI:30616"/>
        <dbReference type="ChEBI" id="CHEBI:33019"/>
        <dbReference type="ChEBI" id="CHEBI:57692"/>
        <dbReference type="ChEBI" id="CHEBI:58210"/>
        <dbReference type="EC" id="2.7.7.2"/>
    </reaction>
</comment>
<dbReference type="EMBL" id="WJXA01000003">
    <property type="protein sequence ID" value="KAF7147048.1"/>
    <property type="molecule type" value="Genomic_DNA"/>
</dbReference>
<evidence type="ECO:0000256" key="4">
    <source>
        <dbReference type="ARBA" id="ARBA00022643"/>
    </source>
</evidence>
<evidence type="ECO:0000256" key="10">
    <source>
        <dbReference type="ARBA" id="ARBA00031145"/>
    </source>
</evidence>
<organism evidence="15 16">
    <name type="scientific">Rhododendron simsii</name>
    <name type="common">Sims's rhododendron</name>
    <dbReference type="NCBI Taxonomy" id="118357"/>
    <lineage>
        <taxon>Eukaryota</taxon>
        <taxon>Viridiplantae</taxon>
        <taxon>Streptophyta</taxon>
        <taxon>Embryophyta</taxon>
        <taxon>Tracheophyta</taxon>
        <taxon>Spermatophyta</taxon>
        <taxon>Magnoliopsida</taxon>
        <taxon>eudicotyledons</taxon>
        <taxon>Gunneridae</taxon>
        <taxon>Pentapetalae</taxon>
        <taxon>asterids</taxon>
        <taxon>Ericales</taxon>
        <taxon>Ericaceae</taxon>
        <taxon>Ericoideae</taxon>
        <taxon>Rhodoreae</taxon>
        <taxon>Rhododendron</taxon>
    </lineage>
</organism>
<dbReference type="SUPFAM" id="SSF53218">
    <property type="entry name" value="Molybdenum cofactor biosynthesis proteins"/>
    <property type="match status" value="1"/>
</dbReference>
<dbReference type="FunFam" id="3.40.50.620:FF:000135">
    <property type="entry name" value="Phosphoadenosine phosphosulfate reductase family protein"/>
    <property type="match status" value="1"/>
</dbReference>
<dbReference type="Gene3D" id="3.40.50.620">
    <property type="entry name" value="HUPs"/>
    <property type="match status" value="1"/>
</dbReference>
<reference evidence="15" key="1">
    <citation type="submission" date="2019-11" db="EMBL/GenBank/DDBJ databases">
        <authorList>
            <person name="Liu Y."/>
            <person name="Hou J."/>
            <person name="Li T.-Q."/>
            <person name="Guan C.-H."/>
            <person name="Wu X."/>
            <person name="Wu H.-Z."/>
            <person name="Ling F."/>
            <person name="Zhang R."/>
            <person name="Shi X.-G."/>
            <person name="Ren J.-P."/>
            <person name="Chen E.-F."/>
            <person name="Sun J.-M."/>
        </authorList>
    </citation>
    <scope>NUCLEOTIDE SEQUENCE</scope>
    <source>
        <strain evidence="15">Adult_tree_wgs_1</strain>
        <tissue evidence="15">Leaves</tissue>
    </source>
</reference>
<sequence>MEIDRAIRESDDRRLKTKYNNAIYVIQRALALYSRLPVSNTLLLIGGPMMIISKPHALLFNDCESSTYTLFSCRRRQGPYRIRALSLPNGLVLLTLDTFCVKLILSSGTLCPMVRLCLIIDLGNLRNSCVFGYCGHSSSLFELLRIFICQKYELRMAFKVPAMDNKNSEERVECTYEDFSSRKEEGRQQIEDDLQNMRGYIEEVAFSFNGGKDSTVLLHLLRAGYFLHQAEQKQCNGDLSDREFKFPIRTIYFESSSAFPEINSFTYETASTYGLQLDILRQDFKSGLEALLKAKPIRAIFLGVRIGDPTAVGQEQFSPSSPGWPPFMRVNPILDWSYRDVWAFLLTCKVRYCSLYDQGYTSIGSIHDTVPNALLGVNNSDNSKEKFRPAYLLPDGRLERAGRTKKCSPPVSGCFSSVSNGLKSVDLHKNGMLKALVIAVGDEILFGSIADQLGPSLCRKLCSIGWTVSQIAVVRNDVSHSETTFGDTVTCSRTGDDVDGPNLLGEVDSVAEEVERRKSENDMVFIYGGVGPLHSDVTVAGVAKAFGVRVVSLVCVCVVVSMCVWRRPLFKIDKLDFSCIEINEQISNLSLTSIVTLTSSKGFKEGKSAPDEEFEEYLRHLISDKCTGDRNEMAQLPEGITELLHHEKLPVPLIKCQNVIILSATNINELDREWDCLIELTRSSGFLALVGAFVSKHLRTTLSDVETAQPLSKLSLDFPDLSIGCYRESRYGSLVISFRGKDEARVEAAAEALRKKFHPGAFNEIN</sequence>
<dbReference type="InterPro" id="IPR002500">
    <property type="entry name" value="PAPS_reduct_dom"/>
</dbReference>
<keyword evidence="16" id="KW-1185">Reference proteome</keyword>
<dbReference type="Pfam" id="PF01507">
    <property type="entry name" value="PAPS_reduct"/>
    <property type="match status" value="1"/>
</dbReference>
<dbReference type="SUPFAM" id="SSF52402">
    <property type="entry name" value="Adenine nucleotide alpha hydrolases-like"/>
    <property type="match status" value="1"/>
</dbReference>
<dbReference type="GO" id="GO:0003919">
    <property type="term" value="F:FMN adenylyltransferase activity"/>
    <property type="evidence" value="ECO:0007669"/>
    <property type="project" value="UniProtKB-EC"/>
</dbReference>
<evidence type="ECO:0000256" key="12">
    <source>
        <dbReference type="ARBA" id="ARBA00049494"/>
    </source>
</evidence>
<evidence type="ECO:0000313" key="15">
    <source>
        <dbReference type="EMBL" id="KAF7147048.1"/>
    </source>
</evidence>
<evidence type="ECO:0000313" key="16">
    <source>
        <dbReference type="Proteomes" id="UP000626092"/>
    </source>
</evidence>
<dbReference type="GO" id="GO:0005524">
    <property type="term" value="F:ATP binding"/>
    <property type="evidence" value="ECO:0007669"/>
    <property type="project" value="UniProtKB-KW"/>
</dbReference>
<evidence type="ECO:0000256" key="8">
    <source>
        <dbReference type="ARBA" id="ARBA00022827"/>
    </source>
</evidence>
<comment type="pathway">
    <text evidence="1">Cofactor biosynthesis; FAD biosynthesis; FAD from FMN: step 1/1.</text>
</comment>
<keyword evidence="7" id="KW-0547">Nucleotide-binding</keyword>
<evidence type="ECO:0000256" key="11">
    <source>
        <dbReference type="ARBA" id="ARBA00031871"/>
    </source>
</evidence>
<accession>A0A834H656</accession>
<proteinExistence type="predicted"/>
<evidence type="ECO:0000256" key="3">
    <source>
        <dbReference type="ARBA" id="ARBA00022630"/>
    </source>
</evidence>
<feature type="domain" description="FAD synthase middle" evidence="14">
    <location>
        <begin position="693"/>
        <end position="762"/>
    </location>
</feature>
<keyword evidence="5" id="KW-0808">Transferase</keyword>
<dbReference type="InterPro" id="IPR014729">
    <property type="entry name" value="Rossmann-like_a/b/a_fold"/>
</dbReference>
<keyword evidence="6" id="KW-0548">Nucleotidyltransferase</keyword>
<dbReference type="OrthoDB" id="270728at2759"/>
<dbReference type="EC" id="2.7.7.2" evidence="2"/>
<name>A0A834H656_RHOSS</name>
<dbReference type="PANTHER" id="PTHR23293">
    <property type="entry name" value="FAD SYNTHETASE-RELATED FMN ADENYLYLTRANSFERASE"/>
    <property type="match status" value="1"/>
</dbReference>